<feature type="region of interest" description="Disordered" evidence="1">
    <location>
        <begin position="96"/>
        <end position="143"/>
    </location>
</feature>
<feature type="region of interest" description="Disordered" evidence="1">
    <location>
        <begin position="253"/>
        <end position="279"/>
    </location>
</feature>
<reference evidence="3" key="1">
    <citation type="journal article" date="2021" name="Microbiol. Resour. Announc.">
        <title>LGAAP: Leishmaniinae Genome Assembly and Annotation Pipeline.</title>
        <authorList>
            <person name="Almutairi H."/>
            <person name="Urbaniak M.D."/>
            <person name="Bates M.D."/>
            <person name="Jariyapan N."/>
            <person name="Kwakye-Nuako G."/>
            <person name="Thomaz-Soccol V."/>
            <person name="Al-Salem W.S."/>
            <person name="Dillon R.J."/>
            <person name="Bates P.A."/>
            <person name="Gatherer D."/>
        </authorList>
    </citation>
    <scope>NUCLEOTIDE SEQUENCE [LARGE SCALE GENOMIC DNA]</scope>
</reference>
<evidence type="ECO:0000256" key="1">
    <source>
        <dbReference type="SAM" id="MobiDB-lite"/>
    </source>
</evidence>
<dbReference type="KEGG" id="lmat:92517723"/>
<evidence type="ECO:0000313" key="2">
    <source>
        <dbReference type="EMBL" id="KAG5484486.1"/>
    </source>
</evidence>
<feature type="compositionally biased region" description="Polar residues" evidence="1">
    <location>
        <begin position="513"/>
        <end position="531"/>
    </location>
</feature>
<gene>
    <name evidence="2" type="ORF">LSCM1_07856</name>
</gene>
<dbReference type="RefSeq" id="XP_067180424.1">
    <property type="nucleotide sequence ID" value="XM_067325211.1"/>
</dbReference>
<comment type="caution">
    <text evidence="2">The sequence shown here is derived from an EMBL/GenBank/DDBJ whole genome shotgun (WGS) entry which is preliminary data.</text>
</comment>
<protein>
    <submittedName>
        <fullName evidence="2">Uncharacterized protein</fullName>
    </submittedName>
</protein>
<dbReference type="GeneID" id="92517723"/>
<organism evidence="2 3">
    <name type="scientific">Leishmania martiniquensis</name>
    <dbReference type="NCBI Taxonomy" id="1580590"/>
    <lineage>
        <taxon>Eukaryota</taxon>
        <taxon>Discoba</taxon>
        <taxon>Euglenozoa</taxon>
        <taxon>Kinetoplastea</taxon>
        <taxon>Metakinetoplastina</taxon>
        <taxon>Trypanosomatida</taxon>
        <taxon>Trypanosomatidae</taxon>
        <taxon>Leishmaniinae</taxon>
        <taxon>Leishmania</taxon>
    </lineage>
</organism>
<dbReference type="Proteomes" id="UP000673552">
    <property type="component" value="Unassembled WGS sequence"/>
</dbReference>
<reference evidence="3" key="2">
    <citation type="journal article" date="2021" name="Sci. Data">
        <title>Chromosome-scale genome sequencing, assembly and annotation of six genomes from subfamily Leishmaniinae.</title>
        <authorList>
            <person name="Almutairi H."/>
            <person name="Urbaniak M.D."/>
            <person name="Bates M.D."/>
            <person name="Jariyapan N."/>
            <person name="Kwakye-Nuako G."/>
            <person name="Thomaz Soccol V."/>
            <person name="Al-Salem W.S."/>
            <person name="Dillon R.J."/>
            <person name="Bates P.A."/>
            <person name="Gatherer D."/>
        </authorList>
    </citation>
    <scope>NUCLEOTIDE SEQUENCE [LARGE SCALE GENOMIC DNA]</scope>
</reference>
<feature type="compositionally biased region" description="Low complexity" evidence="1">
    <location>
        <begin position="542"/>
        <end position="555"/>
    </location>
</feature>
<dbReference type="AlphaFoldDB" id="A0A836H054"/>
<proteinExistence type="predicted"/>
<dbReference type="EMBL" id="JAFEUZ010000012">
    <property type="protein sequence ID" value="KAG5484486.1"/>
    <property type="molecule type" value="Genomic_DNA"/>
</dbReference>
<feature type="compositionally biased region" description="Gly residues" evidence="1">
    <location>
        <begin position="227"/>
        <end position="237"/>
    </location>
</feature>
<keyword evidence="3" id="KW-1185">Reference proteome</keyword>
<dbReference type="OrthoDB" id="265867at2759"/>
<feature type="region of interest" description="Disordered" evidence="1">
    <location>
        <begin position="502"/>
        <end position="531"/>
    </location>
</feature>
<evidence type="ECO:0000313" key="3">
    <source>
        <dbReference type="Proteomes" id="UP000673552"/>
    </source>
</evidence>
<sequence length="585" mass="59754">MEATPPRSLASSVTAGNITTALESFGTSSASATAHITASNDVAPSCLEVTGGVAPSDAPSPLTTALLLSGDSTPCVGSLTTKTAASMLNVASFDSSGTASASEVPSHHSEHAATTAPPPAARARGTGMPEMAANTTHPPALPHPRGPAPIHESRVEMQCADEASLPAEVQLTGSLSSLPRGGCFSASSSFHGSDRHSRTVRSGMSEPLQLAQTTRYLSPLDSAVRGGDQGGRGGGSAEGTPALASMVAAGSARPTLDDSGLPGQGRAARAASATQCPSTDWRPAACTASASSISSAVALGSTDAATPLSPELEVLATAPAHLVGRVPVRIHWCCATHWRAVRRTERGAQWAVDGAHADVYCVPAHLHAKRERRSLSASCVETRSEAERHGRAVSRTGENTRWLSEAAGEVNQQGSEVRTCSAPVAVPDAKSCAASDDAAGHEKDGCLQACSVSPPVDSRACAEMPTCEFCGREVEAYDCEESDEVMGASASTSEAGRVCGALPQWSHGRRGSATANATPRSSSQPVESRSNWASVSIPQTLSSSSESAATTANSEVVDVASPIDRVPWPNSAREEALMAAVALLQ</sequence>
<name>A0A836H054_9TRYP</name>
<feature type="region of interest" description="Disordered" evidence="1">
    <location>
        <begin position="216"/>
        <end position="240"/>
    </location>
</feature>
<feature type="region of interest" description="Disordered" evidence="1">
    <location>
        <begin position="540"/>
        <end position="559"/>
    </location>
</feature>
<accession>A0A836H054</accession>